<gene>
    <name evidence="1" type="ORF">MNBD_GAMMA08-2960</name>
</gene>
<feature type="non-terminal residue" evidence="1">
    <location>
        <position position="51"/>
    </location>
</feature>
<organism evidence="1">
    <name type="scientific">hydrothermal vent metagenome</name>
    <dbReference type="NCBI Taxonomy" id="652676"/>
    <lineage>
        <taxon>unclassified sequences</taxon>
        <taxon>metagenomes</taxon>
        <taxon>ecological metagenomes</taxon>
    </lineage>
</organism>
<accession>A0A3B0XAN8</accession>
<proteinExistence type="predicted"/>
<reference evidence="1" key="1">
    <citation type="submission" date="2018-06" db="EMBL/GenBank/DDBJ databases">
        <authorList>
            <person name="Zhirakovskaya E."/>
        </authorList>
    </citation>
    <scope>NUCLEOTIDE SEQUENCE</scope>
</reference>
<sequence length="51" mass="5818">MYSLFLNSKKKYPAYDRLGILGVKSWQCPTLTWGDPTLPSALTRFTSEFGM</sequence>
<evidence type="ECO:0000313" key="1">
    <source>
        <dbReference type="EMBL" id="VAW59997.1"/>
    </source>
</evidence>
<name>A0A3B0XAN8_9ZZZZ</name>
<dbReference type="AlphaFoldDB" id="A0A3B0XAN8"/>
<dbReference type="EMBL" id="UOFH01000118">
    <property type="protein sequence ID" value="VAW59997.1"/>
    <property type="molecule type" value="Genomic_DNA"/>
</dbReference>
<protein>
    <submittedName>
        <fullName evidence="1">Uncharacterized protein</fullName>
    </submittedName>
</protein>